<dbReference type="Pfam" id="PF10483">
    <property type="entry name" value="Elong_Iki1"/>
    <property type="match status" value="1"/>
</dbReference>
<accession>A0A9W8LWQ5</accession>
<comment type="caution">
    <text evidence="9">The sequence shown here is derived from an EMBL/GenBank/DDBJ whole genome shotgun (WGS) entry which is preliminary data.</text>
</comment>
<organism evidence="9 10">
    <name type="scientific">Coemansia brasiliensis</name>
    <dbReference type="NCBI Taxonomy" id="2650707"/>
    <lineage>
        <taxon>Eukaryota</taxon>
        <taxon>Fungi</taxon>
        <taxon>Fungi incertae sedis</taxon>
        <taxon>Zoopagomycota</taxon>
        <taxon>Kickxellomycotina</taxon>
        <taxon>Kickxellomycetes</taxon>
        <taxon>Kickxellales</taxon>
        <taxon>Kickxellaceae</taxon>
        <taxon>Coemansia</taxon>
    </lineage>
</organism>
<dbReference type="GO" id="GO:0005829">
    <property type="term" value="C:cytosol"/>
    <property type="evidence" value="ECO:0007669"/>
    <property type="project" value="TreeGrafter"/>
</dbReference>
<comment type="subcellular location">
    <subcellularLocation>
        <location evidence="2">Cytoplasm</location>
    </subcellularLocation>
    <subcellularLocation>
        <location evidence="1">Nucleus</location>
    </subcellularLocation>
</comment>
<evidence type="ECO:0000256" key="8">
    <source>
        <dbReference type="ARBA" id="ARBA00023242"/>
    </source>
</evidence>
<dbReference type="PANTHER" id="PTHR15641:SF1">
    <property type="entry name" value="ELONGATOR COMPLEX PROTEIN 5"/>
    <property type="match status" value="1"/>
</dbReference>
<dbReference type="PANTHER" id="PTHR15641">
    <property type="entry name" value="ELONGATOR COMPLEX PROTEIN 5"/>
    <property type="match status" value="1"/>
</dbReference>
<dbReference type="InterPro" id="IPR019519">
    <property type="entry name" value="Elp5"/>
</dbReference>
<evidence type="ECO:0000256" key="4">
    <source>
        <dbReference type="ARBA" id="ARBA00009567"/>
    </source>
</evidence>
<protein>
    <recommendedName>
        <fullName evidence="5">Elongator complex protein 5</fullName>
    </recommendedName>
</protein>
<proteinExistence type="inferred from homology"/>
<dbReference type="GO" id="GO:0033588">
    <property type="term" value="C:elongator holoenzyme complex"/>
    <property type="evidence" value="ECO:0007669"/>
    <property type="project" value="InterPro"/>
</dbReference>
<comment type="similarity">
    <text evidence="4">Belongs to the ELP5 family.</text>
</comment>
<evidence type="ECO:0000256" key="3">
    <source>
        <dbReference type="ARBA" id="ARBA00005043"/>
    </source>
</evidence>
<dbReference type="GO" id="GO:0000049">
    <property type="term" value="F:tRNA binding"/>
    <property type="evidence" value="ECO:0007669"/>
    <property type="project" value="TreeGrafter"/>
</dbReference>
<dbReference type="Gene3D" id="3.40.50.300">
    <property type="entry name" value="P-loop containing nucleotide triphosphate hydrolases"/>
    <property type="match status" value="1"/>
</dbReference>
<dbReference type="GO" id="GO:0005634">
    <property type="term" value="C:nucleus"/>
    <property type="evidence" value="ECO:0007669"/>
    <property type="project" value="UniProtKB-SubCell"/>
</dbReference>
<dbReference type="InterPro" id="IPR027417">
    <property type="entry name" value="P-loop_NTPase"/>
</dbReference>
<keyword evidence="7" id="KW-0819">tRNA processing</keyword>
<dbReference type="Proteomes" id="UP001139887">
    <property type="component" value="Unassembled WGS sequence"/>
</dbReference>
<dbReference type="GO" id="GO:0002098">
    <property type="term" value="P:tRNA wobble uridine modification"/>
    <property type="evidence" value="ECO:0007669"/>
    <property type="project" value="InterPro"/>
</dbReference>
<name>A0A9W8LWQ5_9FUNG</name>
<evidence type="ECO:0000313" key="10">
    <source>
        <dbReference type="Proteomes" id="UP001139887"/>
    </source>
</evidence>
<evidence type="ECO:0000256" key="2">
    <source>
        <dbReference type="ARBA" id="ARBA00004496"/>
    </source>
</evidence>
<dbReference type="EMBL" id="JANBUW010001233">
    <property type="protein sequence ID" value="KAJ2843972.1"/>
    <property type="molecule type" value="Genomic_DNA"/>
</dbReference>
<sequence>MSSVTGLSIKRIAAHQQHSVPLVVLSETAQQSALPLMEALVQESLSCGLSVVAVCLEQLFSSKILHLPQVHLIDRRILPAQITDCSAFTADGQRQLNISKLESDICAEIEACAVSAKEGILVVIDDLEPLLAASRVSALAMVRKLRSTVKRQQKSRVLVRYPRDTIDQDTAAHAPLAVSMLTSLADATIDVYHADALETWMPGWYSDGQLRPFVTLSDSDSQRALLRLEHKRPAGKMGYELSSFEIGERRPAFAAITIATAPKLPAGPQPALLPTASESTKAEVPFNLELTEKQRQDRAKVELPYLEAQMGEIHYQLDAEDDWDEDDPDDDLEI</sequence>
<dbReference type="OrthoDB" id="166907at2759"/>
<dbReference type="AlphaFoldDB" id="A0A9W8LWQ5"/>
<evidence type="ECO:0000313" key="9">
    <source>
        <dbReference type="EMBL" id="KAJ2843972.1"/>
    </source>
</evidence>
<gene>
    <name evidence="9" type="ORF">IWW36_005360</name>
</gene>
<reference evidence="9" key="1">
    <citation type="submission" date="2022-07" db="EMBL/GenBank/DDBJ databases">
        <title>Phylogenomic reconstructions and comparative analyses of Kickxellomycotina fungi.</title>
        <authorList>
            <person name="Reynolds N.K."/>
            <person name="Stajich J.E."/>
            <person name="Barry K."/>
            <person name="Grigoriev I.V."/>
            <person name="Crous P."/>
            <person name="Smith M.E."/>
        </authorList>
    </citation>
    <scope>NUCLEOTIDE SEQUENCE</scope>
    <source>
        <strain evidence="9">NRRL 1566</strain>
    </source>
</reference>
<evidence type="ECO:0000256" key="1">
    <source>
        <dbReference type="ARBA" id="ARBA00004123"/>
    </source>
</evidence>
<keyword evidence="8" id="KW-0539">Nucleus</keyword>
<keyword evidence="6" id="KW-0963">Cytoplasm</keyword>
<evidence type="ECO:0000256" key="7">
    <source>
        <dbReference type="ARBA" id="ARBA00022694"/>
    </source>
</evidence>
<evidence type="ECO:0000256" key="5">
    <source>
        <dbReference type="ARBA" id="ARBA00020264"/>
    </source>
</evidence>
<evidence type="ECO:0000256" key="6">
    <source>
        <dbReference type="ARBA" id="ARBA00022490"/>
    </source>
</evidence>
<comment type="pathway">
    <text evidence="3">tRNA modification; 5-methoxycarbonylmethyl-2-thiouridine-tRNA biosynthesis.</text>
</comment>
<keyword evidence="10" id="KW-1185">Reference proteome</keyword>